<sequence>MILLRMLFQTTNRSLRTTLLLDGVNYSVVIINVNNVGIWKSYWGVLGIGNEFISPITGNNDRFSRTTITLPQCWSRVWCLHPRHKIDCSYKIKMSLCLERLARRVELTKVKTLLKRETLLNRGRISDPLLRKVLQLGMLSMFMLITNNFKQIKLLTRALSTVRFILTSKLSKERRGNNMFKHEKHYEVISALVSRFNLDVCNFIFNACLQSNPITIKIYNAAIATSLKRHYITNLIINHLNEIGRKRVVLLRYVHFLSSNRLRNICLTKTNLNSILLTTGFVELLIKIHLRTIQLSRTLSNPRFSLEWRNTFIINHLYLNYLLSFIKITSNPIHHPLINLNRFNLDYIKSITNLYLKSIASIP</sequence>
<protein>
    <submittedName>
        <fullName evidence="1">Uncharacterized protein</fullName>
    </submittedName>
</protein>
<name>A0ABX4MJZ2_9HYPH</name>
<gene>
    <name evidence="1" type="ORF">alecur_52</name>
</gene>
<proteinExistence type="predicted"/>
<keyword evidence="2" id="KW-1185">Reference proteome</keyword>
<evidence type="ECO:0000313" key="1">
    <source>
        <dbReference type="EMBL" id="PIM96548.1"/>
    </source>
</evidence>
<dbReference type="Proteomes" id="UP000229529">
    <property type="component" value="Unassembled WGS sequence"/>
</dbReference>
<dbReference type="EMBL" id="NXGS01000011">
    <property type="protein sequence ID" value="PIM96548.1"/>
    <property type="molecule type" value="Genomic_DNA"/>
</dbReference>
<reference evidence="1" key="1">
    <citation type="submission" date="2017-09" db="EMBL/GenBank/DDBJ databases">
        <authorList>
            <person name="Campbell M.A."/>
            <person name="Lukasik P."/>
            <person name="Simon C."/>
            <person name="McCutcheon J.P."/>
        </authorList>
    </citation>
    <scope>NUCLEOTIDE SEQUENCE [LARGE SCALE GENOMIC DNA]</scope>
    <source>
        <strain evidence="1">ALECUR</strain>
    </source>
</reference>
<evidence type="ECO:0000313" key="2">
    <source>
        <dbReference type="Proteomes" id="UP000229529"/>
    </source>
</evidence>
<organism evidence="1 2">
    <name type="scientific">Candidatus Hodgkinia cicadicola</name>
    <dbReference type="NCBI Taxonomy" id="573658"/>
    <lineage>
        <taxon>Bacteria</taxon>
        <taxon>Pseudomonadati</taxon>
        <taxon>Pseudomonadota</taxon>
        <taxon>Alphaproteobacteria</taxon>
        <taxon>Hyphomicrobiales</taxon>
        <taxon>Candidatus Hodgkinia</taxon>
    </lineage>
</organism>
<accession>A0ABX4MJZ2</accession>
<comment type="caution">
    <text evidence="1">The sequence shown here is derived from an EMBL/GenBank/DDBJ whole genome shotgun (WGS) entry which is preliminary data.</text>
</comment>